<dbReference type="InterPro" id="IPR011761">
    <property type="entry name" value="ATP-grasp"/>
</dbReference>
<keyword evidence="3" id="KW-0547">Nucleotide-binding</keyword>
<dbReference type="InterPro" id="IPR011095">
    <property type="entry name" value="Dala_Dala_lig_C"/>
</dbReference>
<comment type="similarity">
    <text evidence="1">Belongs to the D-alanine--D-alanine ligase family.</text>
</comment>
<dbReference type="Proteomes" id="UP000683291">
    <property type="component" value="Chromosome 1"/>
</dbReference>
<dbReference type="EMBL" id="CP073581">
    <property type="protein sequence ID" value="QUJ77561.1"/>
    <property type="molecule type" value="Genomic_DNA"/>
</dbReference>
<evidence type="ECO:0000256" key="1">
    <source>
        <dbReference type="ARBA" id="ARBA00010871"/>
    </source>
</evidence>
<evidence type="ECO:0000256" key="3">
    <source>
        <dbReference type="PROSITE-ProRule" id="PRU00409"/>
    </source>
</evidence>
<reference evidence="5" key="1">
    <citation type="submission" date="2021-04" db="EMBL/GenBank/DDBJ databases">
        <title>Complete genome sequence for Sulfitobacter sp. strain JK7-1.</title>
        <authorList>
            <person name="Park S.-J."/>
        </authorList>
    </citation>
    <scope>NUCLEOTIDE SEQUENCE</scope>
    <source>
        <strain evidence="5">JK7-1</strain>
    </source>
</reference>
<dbReference type="Gene3D" id="3.40.50.20">
    <property type="match status" value="1"/>
</dbReference>
<dbReference type="Pfam" id="PF07478">
    <property type="entry name" value="Dala_Dala_lig_C"/>
    <property type="match status" value="1"/>
</dbReference>
<evidence type="ECO:0000259" key="4">
    <source>
        <dbReference type="PROSITE" id="PS50975"/>
    </source>
</evidence>
<evidence type="ECO:0000256" key="2">
    <source>
        <dbReference type="ARBA" id="ARBA00022598"/>
    </source>
</evidence>
<proteinExistence type="inferred from homology"/>
<gene>
    <name evidence="5" type="ORF">KDD17_06195</name>
</gene>
<dbReference type="Gene3D" id="3.30.470.20">
    <property type="entry name" value="ATP-grasp fold, B domain"/>
    <property type="match status" value="1"/>
</dbReference>
<dbReference type="Gene3D" id="3.30.1490.20">
    <property type="entry name" value="ATP-grasp fold, A domain"/>
    <property type="match status" value="1"/>
</dbReference>
<dbReference type="SUPFAM" id="SSF56059">
    <property type="entry name" value="Glutathione synthetase ATP-binding domain-like"/>
    <property type="match status" value="1"/>
</dbReference>
<keyword evidence="3" id="KW-0067">ATP-binding</keyword>
<feature type="domain" description="ATP-grasp" evidence="4">
    <location>
        <begin position="116"/>
        <end position="327"/>
    </location>
</feature>
<dbReference type="PANTHER" id="PTHR23132:SF23">
    <property type="entry name" value="D-ALANINE--D-ALANINE LIGASE B"/>
    <property type="match status" value="1"/>
</dbReference>
<dbReference type="AlphaFoldDB" id="A0A975JG37"/>
<keyword evidence="6" id="KW-1185">Reference proteome</keyword>
<accession>A0A975JG37</accession>
<keyword evidence="2" id="KW-0436">Ligase</keyword>
<protein>
    <recommendedName>
        <fullName evidence="4">ATP-grasp domain-containing protein</fullName>
    </recommendedName>
</protein>
<name>A0A975JG37_9RHOB</name>
<organism evidence="5 6">
    <name type="scientific">Sulfitobacter albidus</name>
    <dbReference type="NCBI Taxonomy" id="2829501"/>
    <lineage>
        <taxon>Bacteria</taxon>
        <taxon>Pseudomonadati</taxon>
        <taxon>Pseudomonadota</taxon>
        <taxon>Alphaproteobacteria</taxon>
        <taxon>Rhodobacterales</taxon>
        <taxon>Roseobacteraceae</taxon>
        <taxon>Sulfitobacter</taxon>
    </lineage>
</organism>
<evidence type="ECO:0000313" key="5">
    <source>
        <dbReference type="EMBL" id="QUJ77561.1"/>
    </source>
</evidence>
<dbReference type="KEGG" id="sual:KDD17_06195"/>
<dbReference type="GO" id="GO:0008716">
    <property type="term" value="F:D-alanine-D-alanine ligase activity"/>
    <property type="evidence" value="ECO:0007669"/>
    <property type="project" value="InterPro"/>
</dbReference>
<dbReference type="PROSITE" id="PS50975">
    <property type="entry name" value="ATP_GRASP"/>
    <property type="match status" value="1"/>
</dbReference>
<dbReference type="GO" id="GO:0046872">
    <property type="term" value="F:metal ion binding"/>
    <property type="evidence" value="ECO:0007669"/>
    <property type="project" value="InterPro"/>
</dbReference>
<dbReference type="InterPro" id="IPR013815">
    <property type="entry name" value="ATP_grasp_subdomain_1"/>
</dbReference>
<evidence type="ECO:0000313" key="6">
    <source>
        <dbReference type="Proteomes" id="UP000683291"/>
    </source>
</evidence>
<dbReference type="GO" id="GO:0005524">
    <property type="term" value="F:ATP binding"/>
    <property type="evidence" value="ECO:0007669"/>
    <property type="project" value="UniProtKB-UniRule"/>
</dbReference>
<dbReference type="RefSeq" id="WP_212705755.1">
    <property type="nucleotide sequence ID" value="NZ_CP073581.1"/>
</dbReference>
<dbReference type="PANTHER" id="PTHR23132">
    <property type="entry name" value="D-ALANINE--D-ALANINE LIGASE"/>
    <property type="match status" value="1"/>
</dbReference>
<sequence>MRLLHLVGATTTQFYHDLSATYHAATLTPAGMRADVLRVTPEGKLFLRKADQEAEAPCGLDAVVALCDTVDLVVPFMFCPPGMTVWRDFFETMLGVPVIGPSLAANVISTSKWQTKAVADAAGVRTARAHRLTQGDPLPDWSGPCIVKPDTEDNSIGLSLVKHPEDLAQAVQTALGHDTTALIEAFVPGREVRVGVLELEARPQVLPILEYHVSDAHPIRRREDKVDVDSSGAITKRSWDAPSLETTCPAPLDDALREELSQMALTLHAALGCRDYALFDFRIHADTGTPYLLEACSFWTFAPISILSRMVTAAGMDLEETIARLYTRAAAR</sequence>